<dbReference type="Pfam" id="PF00650">
    <property type="entry name" value="CRAL_TRIO"/>
    <property type="match status" value="1"/>
</dbReference>
<reference evidence="2 3" key="1">
    <citation type="submission" date="2014-04" db="EMBL/GenBank/DDBJ databases">
        <authorList>
            <consortium name="DOE Joint Genome Institute"/>
            <person name="Kuo A."/>
            <person name="Martino E."/>
            <person name="Perotto S."/>
            <person name="Kohler A."/>
            <person name="Nagy L.G."/>
            <person name="Floudas D."/>
            <person name="Copeland A."/>
            <person name="Barry K.W."/>
            <person name="Cichocki N."/>
            <person name="Veneault-Fourrey C."/>
            <person name="LaButti K."/>
            <person name="Lindquist E.A."/>
            <person name="Lipzen A."/>
            <person name="Lundell T."/>
            <person name="Morin E."/>
            <person name="Murat C."/>
            <person name="Sun H."/>
            <person name="Tunlid A."/>
            <person name="Henrissat B."/>
            <person name="Grigoriev I.V."/>
            <person name="Hibbett D.S."/>
            <person name="Martin F."/>
            <person name="Nordberg H.P."/>
            <person name="Cantor M.N."/>
            <person name="Hua S.X."/>
        </authorList>
    </citation>
    <scope>NUCLEOTIDE SEQUENCE [LARGE SCALE GENOMIC DNA]</scope>
    <source>
        <strain evidence="2 3">Zn</strain>
    </source>
</reference>
<dbReference type="InterPro" id="IPR036273">
    <property type="entry name" value="CRAL/TRIO_N_dom_sf"/>
</dbReference>
<dbReference type="PROSITE" id="PS50191">
    <property type="entry name" value="CRAL_TRIO"/>
    <property type="match status" value="1"/>
</dbReference>
<name>A0A0C3GVW1_OIDMZ</name>
<dbReference type="EMBL" id="KN832877">
    <property type="protein sequence ID" value="KIN00216.1"/>
    <property type="molecule type" value="Genomic_DNA"/>
</dbReference>
<evidence type="ECO:0000313" key="3">
    <source>
        <dbReference type="Proteomes" id="UP000054321"/>
    </source>
</evidence>
<dbReference type="InterPro" id="IPR051026">
    <property type="entry name" value="PI/PC_transfer"/>
</dbReference>
<dbReference type="InParanoid" id="A0A0C3GVW1"/>
<dbReference type="Proteomes" id="UP000054321">
    <property type="component" value="Unassembled WGS sequence"/>
</dbReference>
<dbReference type="PANTHER" id="PTHR45657">
    <property type="entry name" value="CRAL-TRIO DOMAIN-CONTAINING PROTEIN YKL091C-RELATED"/>
    <property type="match status" value="1"/>
</dbReference>
<reference evidence="3" key="2">
    <citation type="submission" date="2015-01" db="EMBL/GenBank/DDBJ databases">
        <title>Evolutionary Origins and Diversification of the Mycorrhizal Mutualists.</title>
        <authorList>
            <consortium name="DOE Joint Genome Institute"/>
            <consortium name="Mycorrhizal Genomics Consortium"/>
            <person name="Kohler A."/>
            <person name="Kuo A."/>
            <person name="Nagy L.G."/>
            <person name="Floudas D."/>
            <person name="Copeland A."/>
            <person name="Barry K.W."/>
            <person name="Cichocki N."/>
            <person name="Veneault-Fourrey C."/>
            <person name="LaButti K."/>
            <person name="Lindquist E.A."/>
            <person name="Lipzen A."/>
            <person name="Lundell T."/>
            <person name="Morin E."/>
            <person name="Murat C."/>
            <person name="Riley R."/>
            <person name="Ohm R."/>
            <person name="Sun H."/>
            <person name="Tunlid A."/>
            <person name="Henrissat B."/>
            <person name="Grigoriev I.V."/>
            <person name="Hibbett D.S."/>
            <person name="Martin F."/>
        </authorList>
    </citation>
    <scope>NUCLEOTIDE SEQUENCE [LARGE SCALE GENOMIC DNA]</scope>
    <source>
        <strain evidence="3">Zn</strain>
    </source>
</reference>
<organism evidence="2 3">
    <name type="scientific">Oidiodendron maius (strain Zn)</name>
    <dbReference type="NCBI Taxonomy" id="913774"/>
    <lineage>
        <taxon>Eukaryota</taxon>
        <taxon>Fungi</taxon>
        <taxon>Dikarya</taxon>
        <taxon>Ascomycota</taxon>
        <taxon>Pezizomycotina</taxon>
        <taxon>Leotiomycetes</taxon>
        <taxon>Leotiomycetes incertae sedis</taxon>
        <taxon>Myxotrichaceae</taxon>
        <taxon>Oidiodendron</taxon>
    </lineage>
</organism>
<dbReference type="HOGENOM" id="CLU_014001_4_2_1"/>
<dbReference type="SMART" id="SM00516">
    <property type="entry name" value="SEC14"/>
    <property type="match status" value="1"/>
</dbReference>
<dbReference type="PANTHER" id="PTHR45657:SF3">
    <property type="entry name" value="TRANSPORTER, PUTATIVE (AFU_ORTHOLOGUE AFUA_5G09260)-RELATED"/>
    <property type="match status" value="1"/>
</dbReference>
<dbReference type="AlphaFoldDB" id="A0A0C3GVW1"/>
<sequence length="446" mass="50076">MASPSTAGPAHRVQSAVEVYGYPRGHLGHLTPEEEEALNNFKALCQENGYYSPGNGDSEPPSHDDATMLRYLRARRFVVQDAWKQFHSTENWRKATQLDQLYETIDLDHYEETRRLYPQWTGRRDRRGIPVYVYEVKYLNSKTMSAYEKSAKETKTKAETDGKTPAKMLRLFALYENLVRFVMPFCSTLKDRDYAETPITQSNNIVDISGVGLKQFWNLRTHMQDASTLATAHYPETLDRIFIIGAPVFFPTVWGWIKKWFDPITTSKIFIISHSEVYKTLTAFIDPANIPKKYGGELDFKFGDMPVPDPAWKDALQWQGDFANFPGGPLYWVHGDEDKIEALAVGSTQEHQRKEVVCIIGNPPAAEYKPPNGHAVEGKAPRDTVAQNSNIVTATTEGLDGLTLNEKIGGLPNDAVPVLTEDAGNLDISVGAEANVGQDTREEVKA</sequence>
<dbReference type="SMART" id="SM01100">
    <property type="entry name" value="CRAL_TRIO_N"/>
    <property type="match status" value="1"/>
</dbReference>
<keyword evidence="3" id="KW-1185">Reference proteome</keyword>
<proteinExistence type="predicted"/>
<feature type="domain" description="CRAL-TRIO" evidence="1">
    <location>
        <begin position="109"/>
        <end position="302"/>
    </location>
</feature>
<evidence type="ECO:0000313" key="2">
    <source>
        <dbReference type="EMBL" id="KIN00216.1"/>
    </source>
</evidence>
<dbReference type="Gene3D" id="3.40.525.10">
    <property type="entry name" value="CRAL-TRIO lipid binding domain"/>
    <property type="match status" value="1"/>
</dbReference>
<dbReference type="STRING" id="913774.A0A0C3GVW1"/>
<dbReference type="OrthoDB" id="30289at2759"/>
<accession>A0A0C3GVW1</accession>
<dbReference type="Gene3D" id="1.10.8.20">
    <property type="entry name" value="N-terminal domain of phosphatidylinositol transfer protein sec14p"/>
    <property type="match status" value="1"/>
</dbReference>
<gene>
    <name evidence="2" type="ORF">OIDMADRAFT_125307</name>
</gene>
<evidence type="ECO:0000259" key="1">
    <source>
        <dbReference type="PROSITE" id="PS50191"/>
    </source>
</evidence>
<dbReference type="InterPro" id="IPR001251">
    <property type="entry name" value="CRAL-TRIO_dom"/>
</dbReference>
<dbReference type="Pfam" id="PF03765">
    <property type="entry name" value="CRAL_TRIO_N"/>
    <property type="match status" value="1"/>
</dbReference>
<dbReference type="SUPFAM" id="SSF46938">
    <property type="entry name" value="CRAL/TRIO N-terminal domain"/>
    <property type="match status" value="1"/>
</dbReference>
<dbReference type="CDD" id="cd00170">
    <property type="entry name" value="SEC14"/>
    <property type="match status" value="1"/>
</dbReference>
<dbReference type="SUPFAM" id="SSF52087">
    <property type="entry name" value="CRAL/TRIO domain"/>
    <property type="match status" value="1"/>
</dbReference>
<dbReference type="InterPro" id="IPR036865">
    <property type="entry name" value="CRAL-TRIO_dom_sf"/>
</dbReference>
<dbReference type="InterPro" id="IPR011074">
    <property type="entry name" value="CRAL/TRIO_N_dom"/>
</dbReference>
<protein>
    <recommendedName>
        <fullName evidence="1">CRAL-TRIO domain-containing protein</fullName>
    </recommendedName>
</protein>